<evidence type="ECO:0000256" key="2">
    <source>
        <dbReference type="ARBA" id="ARBA00022448"/>
    </source>
</evidence>
<keyword evidence="6 7" id="KW-0472">Membrane</keyword>
<proteinExistence type="inferred from homology"/>
<evidence type="ECO:0000313" key="10">
    <source>
        <dbReference type="EMBL" id="WIX83533.1"/>
    </source>
</evidence>
<keyword evidence="11" id="KW-1185">Reference proteome</keyword>
<evidence type="ECO:0000256" key="8">
    <source>
        <dbReference type="SAM" id="MobiDB-lite"/>
    </source>
</evidence>
<feature type="region of interest" description="Disordered" evidence="8">
    <location>
        <begin position="1"/>
        <end position="26"/>
    </location>
</feature>
<protein>
    <submittedName>
        <fullName evidence="10">ABC transporter permease</fullName>
    </submittedName>
</protein>
<dbReference type="Pfam" id="PF00528">
    <property type="entry name" value="BPD_transp_1"/>
    <property type="match status" value="1"/>
</dbReference>
<name>A0A9Y2IS46_9PSEU</name>
<comment type="subcellular location">
    <subcellularLocation>
        <location evidence="1 7">Cell membrane</location>
        <topology evidence="1 7">Multi-pass membrane protein</topology>
    </subcellularLocation>
</comment>
<reference evidence="10 11" key="1">
    <citation type="submission" date="2023-06" db="EMBL/GenBank/DDBJ databases">
        <authorList>
            <person name="Oyuntsetseg B."/>
            <person name="Kim S.B."/>
        </authorList>
    </citation>
    <scope>NUCLEOTIDE SEQUENCE [LARGE SCALE GENOMIC DNA]</scope>
    <source>
        <strain evidence="10 11">2-15</strain>
    </source>
</reference>
<feature type="compositionally biased region" description="Basic and acidic residues" evidence="8">
    <location>
        <begin position="12"/>
        <end position="26"/>
    </location>
</feature>
<comment type="similarity">
    <text evidence="7">Belongs to the binding-protein-dependent transport system permease family.</text>
</comment>
<feature type="transmembrane region" description="Helical" evidence="7">
    <location>
        <begin position="249"/>
        <end position="270"/>
    </location>
</feature>
<feature type="transmembrane region" description="Helical" evidence="7">
    <location>
        <begin position="94"/>
        <end position="113"/>
    </location>
</feature>
<accession>A0A9Y2IS46</accession>
<dbReference type="InterPro" id="IPR000515">
    <property type="entry name" value="MetI-like"/>
</dbReference>
<dbReference type="EMBL" id="CP127294">
    <property type="protein sequence ID" value="WIX83533.1"/>
    <property type="molecule type" value="Genomic_DNA"/>
</dbReference>
<dbReference type="InterPro" id="IPR035906">
    <property type="entry name" value="MetI-like_sf"/>
</dbReference>
<dbReference type="RefSeq" id="WP_285974082.1">
    <property type="nucleotide sequence ID" value="NZ_CP127294.1"/>
</dbReference>
<dbReference type="Gene3D" id="1.10.3720.10">
    <property type="entry name" value="MetI-like"/>
    <property type="match status" value="1"/>
</dbReference>
<dbReference type="PROSITE" id="PS50928">
    <property type="entry name" value="ABC_TM1"/>
    <property type="match status" value="1"/>
</dbReference>
<gene>
    <name evidence="10" type="ORF">QRX50_23610</name>
</gene>
<evidence type="ECO:0000256" key="7">
    <source>
        <dbReference type="RuleBase" id="RU363032"/>
    </source>
</evidence>
<evidence type="ECO:0000313" key="11">
    <source>
        <dbReference type="Proteomes" id="UP001236014"/>
    </source>
</evidence>
<dbReference type="PANTHER" id="PTHR30151:SF20">
    <property type="entry name" value="ABC TRANSPORTER PERMEASE PROTEIN HI_0355-RELATED"/>
    <property type="match status" value="1"/>
</dbReference>
<feature type="transmembrane region" description="Helical" evidence="7">
    <location>
        <begin position="35"/>
        <end position="55"/>
    </location>
</feature>
<evidence type="ECO:0000256" key="1">
    <source>
        <dbReference type="ARBA" id="ARBA00004651"/>
    </source>
</evidence>
<keyword evidence="2 7" id="KW-0813">Transport</keyword>
<dbReference type="PANTHER" id="PTHR30151">
    <property type="entry name" value="ALKANE SULFONATE ABC TRANSPORTER-RELATED, MEMBRANE SUBUNIT"/>
    <property type="match status" value="1"/>
</dbReference>
<dbReference type="GO" id="GO:0055085">
    <property type="term" value="P:transmembrane transport"/>
    <property type="evidence" value="ECO:0007669"/>
    <property type="project" value="InterPro"/>
</dbReference>
<dbReference type="Proteomes" id="UP001236014">
    <property type="component" value="Chromosome"/>
</dbReference>
<dbReference type="AlphaFoldDB" id="A0A9Y2IS46"/>
<feature type="domain" description="ABC transmembrane type-1" evidence="9">
    <location>
        <begin position="87"/>
        <end position="268"/>
    </location>
</feature>
<feature type="transmembrane region" description="Helical" evidence="7">
    <location>
        <begin position="202"/>
        <end position="229"/>
    </location>
</feature>
<dbReference type="KEGG" id="acab:QRX50_23610"/>
<organism evidence="10 11">
    <name type="scientific">Amycolatopsis carbonis</name>
    <dbReference type="NCBI Taxonomy" id="715471"/>
    <lineage>
        <taxon>Bacteria</taxon>
        <taxon>Bacillati</taxon>
        <taxon>Actinomycetota</taxon>
        <taxon>Actinomycetes</taxon>
        <taxon>Pseudonocardiales</taxon>
        <taxon>Pseudonocardiaceae</taxon>
        <taxon>Amycolatopsis</taxon>
    </lineage>
</organism>
<dbReference type="CDD" id="cd06261">
    <property type="entry name" value="TM_PBP2"/>
    <property type="match status" value="1"/>
</dbReference>
<keyword evidence="4 7" id="KW-0812">Transmembrane</keyword>
<keyword evidence="3" id="KW-1003">Cell membrane</keyword>
<dbReference type="SUPFAM" id="SSF161098">
    <property type="entry name" value="MetI-like"/>
    <property type="match status" value="1"/>
</dbReference>
<evidence type="ECO:0000256" key="3">
    <source>
        <dbReference type="ARBA" id="ARBA00022475"/>
    </source>
</evidence>
<keyword evidence="5 7" id="KW-1133">Transmembrane helix</keyword>
<feature type="transmembrane region" description="Helical" evidence="7">
    <location>
        <begin position="125"/>
        <end position="147"/>
    </location>
</feature>
<evidence type="ECO:0000256" key="5">
    <source>
        <dbReference type="ARBA" id="ARBA00022989"/>
    </source>
</evidence>
<feature type="transmembrane region" description="Helical" evidence="7">
    <location>
        <begin position="153"/>
        <end position="169"/>
    </location>
</feature>
<evidence type="ECO:0000256" key="4">
    <source>
        <dbReference type="ARBA" id="ARBA00022692"/>
    </source>
</evidence>
<evidence type="ECO:0000256" key="6">
    <source>
        <dbReference type="ARBA" id="ARBA00023136"/>
    </source>
</evidence>
<sequence length="281" mass="30830">MVANRVDGSAGRTERDGPVDSQDDRDRRADRRHRWVVRGGQWGVGVLIVVLWQLAGQVFGAFTVSSPWLIVQRIVELVGGGTLWPDLGTTLAETFAGLAIGMVIGVALGVLIAPSKTVGRWFYPYIMALYSLPRVALAPLFIVWFGIGLESKIFMVVTMVVFVAFYNTYQGMRGIEPDLLEMTRSFRAPWTARLRWAILPSIAPWILTSLRLSIALALIGAVIAELVGASQGLGYYMGYAANVLDTTGVFAGLVIITVIAMLAEQLVALVERRVLRHRATR</sequence>
<evidence type="ECO:0000259" key="9">
    <source>
        <dbReference type="PROSITE" id="PS50928"/>
    </source>
</evidence>
<dbReference type="GO" id="GO:0005886">
    <property type="term" value="C:plasma membrane"/>
    <property type="evidence" value="ECO:0007669"/>
    <property type="project" value="UniProtKB-SubCell"/>
</dbReference>